<dbReference type="EMBL" id="FOTJ01000002">
    <property type="protein sequence ID" value="SFL21567.1"/>
    <property type="molecule type" value="Genomic_DNA"/>
</dbReference>
<feature type="transmembrane region" description="Helical" evidence="8">
    <location>
        <begin position="132"/>
        <end position="154"/>
    </location>
</feature>
<evidence type="ECO:0000256" key="4">
    <source>
        <dbReference type="ARBA" id="ARBA00022475"/>
    </source>
</evidence>
<dbReference type="OrthoDB" id="9811721at2"/>
<keyword evidence="7 8" id="KW-0472">Membrane</keyword>
<dbReference type="GO" id="GO:0005886">
    <property type="term" value="C:plasma membrane"/>
    <property type="evidence" value="ECO:0007669"/>
    <property type="project" value="UniProtKB-SubCell"/>
</dbReference>
<dbReference type="GO" id="GO:0022857">
    <property type="term" value="F:transmembrane transporter activity"/>
    <property type="evidence" value="ECO:0007669"/>
    <property type="project" value="InterPro"/>
</dbReference>
<organism evidence="9 10">
    <name type="scientific">Lactococcus garvieae</name>
    <dbReference type="NCBI Taxonomy" id="1363"/>
    <lineage>
        <taxon>Bacteria</taxon>
        <taxon>Bacillati</taxon>
        <taxon>Bacillota</taxon>
        <taxon>Bacilli</taxon>
        <taxon>Lactobacillales</taxon>
        <taxon>Streptococcaceae</taxon>
        <taxon>Lactococcus</taxon>
    </lineage>
</organism>
<accession>A0A1I4FX42</accession>
<feature type="transmembrane region" description="Helical" evidence="8">
    <location>
        <begin position="223"/>
        <end position="252"/>
    </location>
</feature>
<name>A0A1I4FX42_9LACT</name>
<evidence type="ECO:0000313" key="9">
    <source>
        <dbReference type="EMBL" id="SFL21567.1"/>
    </source>
</evidence>
<evidence type="ECO:0000256" key="2">
    <source>
        <dbReference type="ARBA" id="ARBA00007935"/>
    </source>
</evidence>
<evidence type="ECO:0000256" key="7">
    <source>
        <dbReference type="ARBA" id="ARBA00023136"/>
    </source>
</evidence>
<comment type="similarity">
    <text evidence="2">Belongs to the binding-protein-dependent transport system permease family. FecCD subfamily.</text>
</comment>
<sequence length="312" mass="34221">MKKKFLFLIFLLLAFIIIDLTHFSTDWDLLSILIPQFRMPRTLVVLIAGTALAMAGFIIQTVVDNPLADAGTLGITSGASAGAVLFLFLSQWLKLSGTWIFMYPLFALLGGLFSFALLYHLALKKNVSNIQVILIGLGITALFQALITLAQLSINRFDFQQVAVWLSGDIWQTDKTFIGVAFVLLIIGLLIFSFFRKELDLLSLGQEMATSLGLNVKKSKMQFYMLALLFASIGVLLVGGLAFIGLIAPHIARELVGFESKKRAWATALVSMIILLLADSLSQIIIAPSSLPLGFVVALIGAPYYIYLIQKI</sequence>
<dbReference type="PANTHER" id="PTHR30472">
    <property type="entry name" value="FERRIC ENTEROBACTIN TRANSPORT SYSTEM PERMEASE PROTEIN"/>
    <property type="match status" value="1"/>
</dbReference>
<feature type="transmembrane region" description="Helical" evidence="8">
    <location>
        <begin position="99"/>
        <end position="120"/>
    </location>
</feature>
<gene>
    <name evidence="9" type="ORF">SAMN05216438_102225</name>
</gene>
<dbReference type="AlphaFoldDB" id="A0A1I4FX42"/>
<dbReference type="InterPro" id="IPR037294">
    <property type="entry name" value="ABC_BtuC-like"/>
</dbReference>
<comment type="subcellular location">
    <subcellularLocation>
        <location evidence="1">Cell membrane</location>
        <topology evidence="1">Multi-pass membrane protein</topology>
    </subcellularLocation>
</comment>
<dbReference type="SUPFAM" id="SSF81345">
    <property type="entry name" value="ABC transporter involved in vitamin B12 uptake, BtuC"/>
    <property type="match status" value="1"/>
</dbReference>
<keyword evidence="3" id="KW-0813">Transport</keyword>
<feature type="transmembrane region" description="Helical" evidence="8">
    <location>
        <begin position="39"/>
        <end position="59"/>
    </location>
</feature>
<evidence type="ECO:0000256" key="3">
    <source>
        <dbReference type="ARBA" id="ARBA00022448"/>
    </source>
</evidence>
<dbReference type="Proteomes" id="UP000181969">
    <property type="component" value="Unassembled WGS sequence"/>
</dbReference>
<dbReference type="CDD" id="cd06550">
    <property type="entry name" value="TM_ABC_iron-siderophores_like"/>
    <property type="match status" value="1"/>
</dbReference>
<evidence type="ECO:0000256" key="5">
    <source>
        <dbReference type="ARBA" id="ARBA00022692"/>
    </source>
</evidence>
<keyword evidence="5 8" id="KW-0812">Transmembrane</keyword>
<evidence type="ECO:0000256" key="8">
    <source>
        <dbReference type="SAM" id="Phobius"/>
    </source>
</evidence>
<dbReference type="RefSeq" id="WP_074750630.1">
    <property type="nucleotide sequence ID" value="NZ_CAXVJC010000004.1"/>
</dbReference>
<keyword evidence="4" id="KW-1003">Cell membrane</keyword>
<proteinExistence type="inferred from homology"/>
<reference evidence="9 10" key="1">
    <citation type="submission" date="2016-10" db="EMBL/GenBank/DDBJ databases">
        <authorList>
            <person name="de Groot N.N."/>
        </authorList>
    </citation>
    <scope>NUCLEOTIDE SEQUENCE [LARGE SCALE GENOMIC DNA]</scope>
    <source>
        <strain evidence="9 10">M79</strain>
    </source>
</reference>
<feature type="transmembrane region" description="Helical" evidence="8">
    <location>
        <begin position="293"/>
        <end position="310"/>
    </location>
</feature>
<dbReference type="GO" id="GO:0033214">
    <property type="term" value="P:siderophore-iron import into cell"/>
    <property type="evidence" value="ECO:0007669"/>
    <property type="project" value="TreeGrafter"/>
</dbReference>
<dbReference type="InterPro" id="IPR000522">
    <property type="entry name" value="ABC_transptr_permease_BtuC"/>
</dbReference>
<dbReference type="Gene3D" id="1.10.3470.10">
    <property type="entry name" value="ABC transporter involved in vitamin B12 uptake, BtuC"/>
    <property type="match status" value="1"/>
</dbReference>
<dbReference type="Pfam" id="PF01032">
    <property type="entry name" value="FecCD"/>
    <property type="match status" value="1"/>
</dbReference>
<protein>
    <submittedName>
        <fullName evidence="9">Iron complex transport system permease protein</fullName>
    </submittedName>
</protein>
<evidence type="ECO:0000256" key="6">
    <source>
        <dbReference type="ARBA" id="ARBA00022989"/>
    </source>
</evidence>
<keyword evidence="6 8" id="KW-1133">Transmembrane helix</keyword>
<feature type="transmembrane region" description="Helical" evidence="8">
    <location>
        <begin position="176"/>
        <end position="195"/>
    </location>
</feature>
<feature type="transmembrane region" description="Helical" evidence="8">
    <location>
        <begin position="71"/>
        <end position="93"/>
    </location>
</feature>
<dbReference type="PANTHER" id="PTHR30472:SF24">
    <property type="entry name" value="FERRIC ENTEROBACTIN TRANSPORT SYSTEM PERMEASE PROTEIN FEPG"/>
    <property type="match status" value="1"/>
</dbReference>
<evidence type="ECO:0000256" key="1">
    <source>
        <dbReference type="ARBA" id="ARBA00004651"/>
    </source>
</evidence>
<evidence type="ECO:0000313" key="10">
    <source>
        <dbReference type="Proteomes" id="UP000181969"/>
    </source>
</evidence>